<evidence type="ECO:0000256" key="4">
    <source>
        <dbReference type="ARBA" id="ARBA00022475"/>
    </source>
</evidence>
<keyword evidence="3" id="KW-0813">Transport</keyword>
<dbReference type="EMBL" id="AFYH01005612">
    <property type="status" value="NOT_ANNOTATED_CDS"/>
    <property type="molecule type" value="Genomic_DNA"/>
</dbReference>
<dbReference type="EMBL" id="AFYH01005615">
    <property type="status" value="NOT_ANNOTATED_CDS"/>
    <property type="molecule type" value="Genomic_DNA"/>
</dbReference>
<dbReference type="GeneTree" id="ENSGT00390000007463"/>
<feature type="chain" id="PRO_5003579239" description="Protein amnionless" evidence="11">
    <location>
        <begin position="27"/>
        <end position="492"/>
    </location>
</feature>
<comment type="subcellular location">
    <subcellularLocation>
        <location evidence="1">Cell membrane</location>
        <topology evidence="1">Single-pass type I membrane protein</topology>
    </subcellularLocation>
</comment>
<dbReference type="InterPro" id="IPR026112">
    <property type="entry name" value="AMN"/>
</dbReference>
<reference evidence="12" key="3">
    <citation type="submission" date="2025-09" db="UniProtKB">
        <authorList>
            <consortium name="Ensembl"/>
        </authorList>
    </citation>
    <scope>IDENTIFICATION</scope>
</reference>
<evidence type="ECO:0000256" key="5">
    <source>
        <dbReference type="ARBA" id="ARBA00022692"/>
    </source>
</evidence>
<dbReference type="GO" id="GO:0030139">
    <property type="term" value="C:endocytic vesicle"/>
    <property type="evidence" value="ECO:0007669"/>
    <property type="project" value="TreeGrafter"/>
</dbReference>
<reference evidence="12" key="2">
    <citation type="submission" date="2025-08" db="UniProtKB">
        <authorList>
            <consortium name="Ensembl"/>
        </authorList>
    </citation>
    <scope>IDENTIFICATION</scope>
</reference>
<protein>
    <recommendedName>
        <fullName evidence="2">Protein amnionless</fullName>
    </recommendedName>
</protein>
<keyword evidence="7" id="KW-0653">Protein transport</keyword>
<name>H3AIJ8_LATCH</name>
<feature type="transmembrane region" description="Helical" evidence="10">
    <location>
        <begin position="384"/>
        <end position="414"/>
    </location>
</feature>
<dbReference type="Pfam" id="PF14828">
    <property type="entry name" value="Amnionless"/>
    <property type="match status" value="1"/>
</dbReference>
<dbReference type="EMBL" id="AFYH01005611">
    <property type="status" value="NOT_ANNOTATED_CDS"/>
    <property type="molecule type" value="Genomic_DNA"/>
</dbReference>
<dbReference type="InParanoid" id="H3AIJ8"/>
<dbReference type="EMBL" id="AFYH01005616">
    <property type="status" value="NOT_ANNOTATED_CDS"/>
    <property type="molecule type" value="Genomic_DNA"/>
</dbReference>
<dbReference type="GO" id="GO:0016324">
    <property type="term" value="C:apical plasma membrane"/>
    <property type="evidence" value="ECO:0007669"/>
    <property type="project" value="TreeGrafter"/>
</dbReference>
<evidence type="ECO:0000256" key="7">
    <source>
        <dbReference type="ARBA" id="ARBA00022927"/>
    </source>
</evidence>
<gene>
    <name evidence="12" type="primary">AMN</name>
</gene>
<dbReference type="GO" id="GO:0015031">
    <property type="term" value="P:protein transport"/>
    <property type="evidence" value="ECO:0007669"/>
    <property type="project" value="UniProtKB-KW"/>
</dbReference>
<dbReference type="AlphaFoldDB" id="H3AIJ8"/>
<dbReference type="PANTHER" id="PTHR14995:SF2">
    <property type="entry name" value="PROTEIN AMNIONLESS"/>
    <property type="match status" value="1"/>
</dbReference>
<keyword evidence="5 10" id="KW-0812">Transmembrane</keyword>
<evidence type="ECO:0000313" key="12">
    <source>
        <dbReference type="Ensembl" id="ENSLACP00000009469.1"/>
    </source>
</evidence>
<evidence type="ECO:0000256" key="2">
    <source>
        <dbReference type="ARBA" id="ARBA00021200"/>
    </source>
</evidence>
<evidence type="ECO:0000256" key="3">
    <source>
        <dbReference type="ARBA" id="ARBA00022448"/>
    </source>
</evidence>
<dbReference type="OMA" id="NALYKQW"/>
<dbReference type="EMBL" id="AFYH01005614">
    <property type="status" value="NOT_ANNOTATED_CDS"/>
    <property type="molecule type" value="Genomic_DNA"/>
</dbReference>
<dbReference type="Ensembl" id="ENSLACT00000009541.1">
    <property type="protein sequence ID" value="ENSLACP00000009469.1"/>
    <property type="gene ID" value="ENSLACG00000008351.1"/>
</dbReference>
<evidence type="ECO:0000256" key="9">
    <source>
        <dbReference type="ARBA" id="ARBA00023136"/>
    </source>
</evidence>
<dbReference type="Proteomes" id="UP000008672">
    <property type="component" value="Unassembled WGS sequence"/>
</dbReference>
<evidence type="ECO:0000256" key="10">
    <source>
        <dbReference type="SAM" id="Phobius"/>
    </source>
</evidence>
<evidence type="ECO:0000256" key="6">
    <source>
        <dbReference type="ARBA" id="ARBA00022729"/>
    </source>
</evidence>
<dbReference type="STRING" id="7897.ENSLACP00000009469"/>
<keyword evidence="13" id="KW-1185">Reference proteome</keyword>
<dbReference type="eggNOG" id="ENOG502QUUQ">
    <property type="taxonomic scope" value="Eukaryota"/>
</dbReference>
<evidence type="ECO:0000256" key="11">
    <source>
        <dbReference type="SAM" id="SignalP"/>
    </source>
</evidence>
<dbReference type="GO" id="GO:0006898">
    <property type="term" value="P:receptor-mediated endocytosis"/>
    <property type="evidence" value="ECO:0007669"/>
    <property type="project" value="TreeGrafter"/>
</dbReference>
<dbReference type="EMBL" id="AFYH01005613">
    <property type="status" value="NOT_ANNOTATED_CDS"/>
    <property type="molecule type" value="Genomic_DNA"/>
</dbReference>
<keyword evidence="8 10" id="KW-1133">Transmembrane helix</keyword>
<dbReference type="PANTHER" id="PTHR14995">
    <property type="entry name" value="AMNIONLESS"/>
    <property type="match status" value="1"/>
</dbReference>
<reference evidence="13" key="1">
    <citation type="submission" date="2011-08" db="EMBL/GenBank/DDBJ databases">
        <title>The draft genome of Latimeria chalumnae.</title>
        <authorList>
            <person name="Di Palma F."/>
            <person name="Alfoldi J."/>
            <person name="Johnson J."/>
            <person name="Berlin A."/>
            <person name="Gnerre S."/>
            <person name="Jaffe D."/>
            <person name="MacCallum I."/>
            <person name="Young S."/>
            <person name="Walker B.J."/>
            <person name="Lander E."/>
            <person name="Lindblad-Toh K."/>
        </authorList>
    </citation>
    <scope>NUCLEOTIDE SEQUENCE [LARGE SCALE GENOMIC DNA]</scope>
    <source>
        <strain evidence="13">Wild caught</strain>
    </source>
</reference>
<proteinExistence type="predicted"/>
<accession>H3AIJ8</accession>
<evidence type="ECO:0000256" key="8">
    <source>
        <dbReference type="ARBA" id="ARBA00022989"/>
    </source>
</evidence>
<dbReference type="HOGENOM" id="CLU_050471_0_0_1"/>
<evidence type="ECO:0000313" key="13">
    <source>
        <dbReference type="Proteomes" id="UP000008672"/>
    </source>
</evidence>
<keyword evidence="9 10" id="KW-0472">Membrane</keyword>
<feature type="signal peptide" evidence="11">
    <location>
        <begin position="1"/>
        <end position="26"/>
    </location>
</feature>
<dbReference type="FunCoup" id="H3AIJ8">
    <property type="interactions" value="21"/>
</dbReference>
<keyword evidence="6 11" id="KW-0732">Signal</keyword>
<organism evidence="12 13">
    <name type="scientific">Latimeria chalumnae</name>
    <name type="common">Coelacanth</name>
    <dbReference type="NCBI Taxonomy" id="7897"/>
    <lineage>
        <taxon>Eukaryota</taxon>
        <taxon>Metazoa</taxon>
        <taxon>Chordata</taxon>
        <taxon>Craniata</taxon>
        <taxon>Vertebrata</taxon>
        <taxon>Euteleostomi</taxon>
        <taxon>Coelacanthiformes</taxon>
        <taxon>Coelacanthidae</taxon>
        <taxon>Latimeria</taxon>
    </lineage>
</organism>
<keyword evidence="4" id="KW-1003">Cell membrane</keyword>
<sequence>VPILHNCTIVQHTNMILIILLDVSDALYKQWIPNTNFENATNWNKKRVPCATDRVYFDSNMKVSVFVQSSHSITEMYIPSEGEFILGPDAGFAASDEKSDSGCEGGEDVTFNDPDQYQWYDPRFWNAAVSTDDLYDEKYLFSVDEEKVPCQYDDVIFPPETSFRVNVSSSVESIDLRTISLMEKKFTRNDDFVQYMKSDRAKLQFHGQGSITVTNVRCKDKSGCECGNTANHERICSALLQHFGNKCPEVVCRNPLTPIGHCCGICGAIVSLQYSSGFELEKYRNRIIHLLLNLPKYAGVQMAMSKVYKLQSFLGILSPEAHPEIQIVLLDNKTGSQTGSVAKQLANEIMADIKHYGDAYGIVKGEILLATGSNASGSMYVGEIVGIVVGVLSLFLIGGVVFLFISGVISYPPYPRLPSLSLRRYTIKNDEVDAFGGPIDKGFDNPIFDVPSNGQSGSYNPYSGEDVLKGITVTQTGVHFVNPAYDETDISA</sequence>
<evidence type="ECO:0000256" key="1">
    <source>
        <dbReference type="ARBA" id="ARBA00004251"/>
    </source>
</evidence>